<protein>
    <submittedName>
        <fullName evidence="11">G-protein coupled receptor 183-like</fullName>
    </submittedName>
</protein>
<dbReference type="GeneID" id="101852706"/>
<feature type="transmembrane region" description="Helical" evidence="8">
    <location>
        <begin position="151"/>
        <end position="173"/>
    </location>
</feature>
<feature type="transmembrane region" description="Helical" evidence="8">
    <location>
        <begin position="68"/>
        <end position="92"/>
    </location>
</feature>
<evidence type="ECO:0000256" key="4">
    <source>
        <dbReference type="ARBA" id="ARBA00023040"/>
    </source>
</evidence>
<feature type="transmembrane region" description="Helical" evidence="8">
    <location>
        <begin position="112"/>
        <end position="130"/>
    </location>
</feature>
<keyword evidence="6" id="KW-0675">Receptor</keyword>
<evidence type="ECO:0000256" key="1">
    <source>
        <dbReference type="ARBA" id="ARBA00004141"/>
    </source>
</evidence>
<dbReference type="Pfam" id="PF10324">
    <property type="entry name" value="7TM_GPCR_Srw"/>
    <property type="match status" value="1"/>
</dbReference>
<comment type="subcellular location">
    <subcellularLocation>
        <location evidence="1">Membrane</location>
        <topology evidence="1">Multi-pass membrane protein</topology>
    </subcellularLocation>
</comment>
<sequence length="339" mass="37814">MASGNESYGTSFGPRPSKMVNDLVLTIFVIGFFVIILGAISLSGIVTNVINLIVFIRQGFKDNVNISLFSLAISDIGALLPLLWVSIGFNPLFVNSDLPFDTVEVLHLTSGWPHICFARISGWITAFIMLERCLCIAVPLKVKTMITVKRIVIVLVSIYVAMIGALLPVFYALRLEPRYSPLKNETKFRMVYIPNGFAIESAVFLINAFSQLITFSMVIICSTILVQNLISKSKWRKSTSSSGDHDSFSNRDKKVVKLVLFIAIIFIVCLFPSVINFIAQSLEPEYTASGKYGDLYLLTWSFSVSLSATNSAVNIFVYYNMSSKYKQILDEMLLRRSKG</sequence>
<evidence type="ECO:0000256" key="3">
    <source>
        <dbReference type="ARBA" id="ARBA00022989"/>
    </source>
</evidence>
<feature type="transmembrane region" description="Helical" evidence="8">
    <location>
        <begin position="299"/>
        <end position="319"/>
    </location>
</feature>
<accession>A0ABM1A4K6</accession>
<evidence type="ECO:0000256" key="8">
    <source>
        <dbReference type="SAM" id="Phobius"/>
    </source>
</evidence>
<evidence type="ECO:0000256" key="7">
    <source>
        <dbReference type="ARBA" id="ARBA00023224"/>
    </source>
</evidence>
<dbReference type="PANTHER" id="PTHR24243">
    <property type="entry name" value="G-PROTEIN COUPLED RECEPTOR"/>
    <property type="match status" value="1"/>
</dbReference>
<dbReference type="PRINTS" id="PR00237">
    <property type="entry name" value="GPCRRHODOPSN"/>
</dbReference>
<dbReference type="PANTHER" id="PTHR24243:SF230">
    <property type="entry name" value="G-PROTEIN COUPLED RECEPTORS FAMILY 1 PROFILE DOMAIN-CONTAINING PROTEIN"/>
    <property type="match status" value="1"/>
</dbReference>
<dbReference type="InterPro" id="IPR017452">
    <property type="entry name" value="GPCR_Rhodpsn_7TM"/>
</dbReference>
<feature type="transmembrane region" description="Helical" evidence="8">
    <location>
        <begin position="202"/>
        <end position="226"/>
    </location>
</feature>
<evidence type="ECO:0000256" key="6">
    <source>
        <dbReference type="ARBA" id="ARBA00023170"/>
    </source>
</evidence>
<dbReference type="PROSITE" id="PS50262">
    <property type="entry name" value="G_PROTEIN_RECEP_F1_2"/>
    <property type="match status" value="1"/>
</dbReference>
<keyword evidence="3 8" id="KW-1133">Transmembrane helix</keyword>
<reference evidence="11" key="1">
    <citation type="submission" date="2025-08" db="UniProtKB">
        <authorList>
            <consortium name="RefSeq"/>
        </authorList>
    </citation>
    <scope>IDENTIFICATION</scope>
</reference>
<evidence type="ECO:0000256" key="2">
    <source>
        <dbReference type="ARBA" id="ARBA00022692"/>
    </source>
</evidence>
<evidence type="ECO:0000256" key="5">
    <source>
        <dbReference type="ARBA" id="ARBA00023136"/>
    </source>
</evidence>
<keyword evidence="5 8" id="KW-0472">Membrane</keyword>
<dbReference type="RefSeq" id="XP_012940731.1">
    <property type="nucleotide sequence ID" value="XM_013085277.1"/>
</dbReference>
<dbReference type="Proteomes" id="UP000694888">
    <property type="component" value="Unplaced"/>
</dbReference>
<feature type="transmembrane region" description="Helical" evidence="8">
    <location>
        <begin position="258"/>
        <end position="279"/>
    </location>
</feature>
<organism evidence="10 11">
    <name type="scientific">Aplysia californica</name>
    <name type="common">California sea hare</name>
    <dbReference type="NCBI Taxonomy" id="6500"/>
    <lineage>
        <taxon>Eukaryota</taxon>
        <taxon>Metazoa</taxon>
        <taxon>Spiralia</taxon>
        <taxon>Lophotrochozoa</taxon>
        <taxon>Mollusca</taxon>
        <taxon>Gastropoda</taxon>
        <taxon>Heterobranchia</taxon>
        <taxon>Euthyneura</taxon>
        <taxon>Tectipleura</taxon>
        <taxon>Aplysiida</taxon>
        <taxon>Aplysioidea</taxon>
        <taxon>Aplysiidae</taxon>
        <taxon>Aplysia</taxon>
    </lineage>
</organism>
<evidence type="ECO:0000313" key="10">
    <source>
        <dbReference type="Proteomes" id="UP000694888"/>
    </source>
</evidence>
<dbReference type="InterPro" id="IPR019427">
    <property type="entry name" value="7TM_GPCR_serpentine_rcpt_Srw"/>
</dbReference>
<dbReference type="InterPro" id="IPR000276">
    <property type="entry name" value="GPCR_Rhodpsn"/>
</dbReference>
<feature type="transmembrane region" description="Helical" evidence="8">
    <location>
        <begin position="23"/>
        <end position="56"/>
    </location>
</feature>
<evidence type="ECO:0000313" key="11">
    <source>
        <dbReference type="RefSeq" id="XP_012940731.1"/>
    </source>
</evidence>
<proteinExistence type="predicted"/>
<keyword evidence="10" id="KW-1185">Reference proteome</keyword>
<name>A0ABM1A4K6_APLCA</name>
<gene>
    <name evidence="11" type="primary">LOC101852706</name>
</gene>
<dbReference type="SUPFAM" id="SSF81321">
    <property type="entry name" value="Family A G protein-coupled receptor-like"/>
    <property type="match status" value="1"/>
</dbReference>
<evidence type="ECO:0000259" key="9">
    <source>
        <dbReference type="PROSITE" id="PS50262"/>
    </source>
</evidence>
<keyword evidence="2 8" id="KW-0812">Transmembrane</keyword>
<keyword evidence="7" id="KW-0807">Transducer</keyword>
<dbReference type="Gene3D" id="1.20.1070.10">
    <property type="entry name" value="Rhodopsin 7-helix transmembrane proteins"/>
    <property type="match status" value="1"/>
</dbReference>
<feature type="domain" description="G-protein coupled receptors family 1 profile" evidence="9">
    <location>
        <begin position="47"/>
        <end position="318"/>
    </location>
</feature>
<keyword evidence="4" id="KW-0297">G-protein coupled receptor</keyword>